<organism evidence="2 3">
    <name type="scientific">Halodurantibacterium flavum</name>
    <dbReference type="NCBI Taxonomy" id="1382802"/>
    <lineage>
        <taxon>Bacteria</taxon>
        <taxon>Pseudomonadati</taxon>
        <taxon>Pseudomonadota</taxon>
        <taxon>Alphaproteobacteria</taxon>
        <taxon>Rhodobacterales</taxon>
        <taxon>Paracoccaceae</taxon>
        <taxon>Halodurantibacterium</taxon>
    </lineage>
</organism>
<reference evidence="3" key="1">
    <citation type="journal article" date="2019" name="Int. J. Syst. Evol. Microbiol.">
        <title>The Global Catalogue of Microorganisms (GCM) 10K type strain sequencing project: providing services to taxonomists for standard genome sequencing and annotation.</title>
        <authorList>
            <consortium name="The Broad Institute Genomics Platform"/>
            <consortium name="The Broad Institute Genome Sequencing Center for Infectious Disease"/>
            <person name="Wu L."/>
            <person name="Ma J."/>
        </authorList>
    </citation>
    <scope>NUCLEOTIDE SEQUENCE [LARGE SCALE GENOMIC DNA]</scope>
    <source>
        <strain evidence="3">CGMCC 4.7242</strain>
    </source>
</reference>
<dbReference type="Proteomes" id="UP001597353">
    <property type="component" value="Unassembled WGS sequence"/>
</dbReference>
<evidence type="ECO:0000256" key="1">
    <source>
        <dbReference type="SAM" id="SignalP"/>
    </source>
</evidence>
<protein>
    <submittedName>
        <fullName evidence="2">Uncharacterized protein</fullName>
    </submittedName>
</protein>
<dbReference type="RefSeq" id="WP_390265732.1">
    <property type="nucleotide sequence ID" value="NZ_JBHUGH010000037.1"/>
</dbReference>
<feature type="signal peptide" evidence="1">
    <location>
        <begin position="1"/>
        <end position="18"/>
    </location>
</feature>
<proteinExistence type="predicted"/>
<evidence type="ECO:0000313" key="2">
    <source>
        <dbReference type="EMBL" id="MFD1914400.1"/>
    </source>
</evidence>
<name>A0ABW4S9U5_9RHOB</name>
<dbReference type="EMBL" id="JBHUGH010000037">
    <property type="protein sequence ID" value="MFD1914400.1"/>
    <property type="molecule type" value="Genomic_DNA"/>
</dbReference>
<keyword evidence="3" id="KW-1185">Reference proteome</keyword>
<sequence>MKWLLLALWVLLPFAASAGPLSDTLFRTGDMTAALPLRFAHEDDGTLGELTLSAPDAEGRMTLSHSVDDRTRPLGALPAEGGNPALLFFLETVVRRMAEETGGSPFYIRNRIREALVADTTPLPEPLPAGRTEIVVAPFANDPNRDRMGWFADLRLGFTLDEAAPLPLVRLSADTGAGAGGYHSSLTLIAEDR</sequence>
<keyword evidence="1" id="KW-0732">Signal</keyword>
<gene>
    <name evidence="2" type="ORF">ACFSGJ_19535</name>
</gene>
<accession>A0ABW4S9U5</accession>
<comment type="caution">
    <text evidence="2">The sequence shown here is derived from an EMBL/GenBank/DDBJ whole genome shotgun (WGS) entry which is preliminary data.</text>
</comment>
<evidence type="ECO:0000313" key="3">
    <source>
        <dbReference type="Proteomes" id="UP001597353"/>
    </source>
</evidence>
<feature type="chain" id="PRO_5045969002" evidence="1">
    <location>
        <begin position="19"/>
        <end position="193"/>
    </location>
</feature>